<accession>A0AAJ5W5X6</accession>
<gene>
    <name evidence="8" type="ORF">P0Y49_12995</name>
</gene>
<dbReference type="Pfam" id="PF14322">
    <property type="entry name" value="SusD-like_3"/>
    <property type="match status" value="1"/>
</dbReference>
<sequence>MKLNTIIFFTAAILLGLSSCQKVLDKKDLGSLDGGLIFNDSTLAFFNLSFVYDQNLPSWYGNTGGAISGNGTFSDEAQGTQLFFSGQVISTTVADFGTGLSNTNNWGKIRKINEFIRDVKNGSMPEATKNRMLAEAMFFRAFRYFDLVRLYGGVPIVLEPMDPIGEANKEGNMLPREPTSACIQQIIADLDFGIQNLPGKWPSTNDWGRMTKGAAAAFKGRVLLTYASPQFNPNDLQERWQVAYDANVKAKELLDIYGFGLNSSYANLWFQEVNNPEAVIITGYNTKSGDNSRKSNTYDLQTRPTYLSSGNGGSNAPTWDFVKDYPMKDGKKPGLSTTYPYDEQHYYKNRDPRFDNTIAYNGCTWSILGDATYRLWTYIGYKIDDKGVVTYVTTEPNGSNTGFYLRKAISPTATRDALPYSGTDWIELRYAEVLLNLAESACGINKTTQNQEAYQGLIALRKRAGIDAGADGMYGLQQGLGRSALFDAILYERKIELAFEGKRFWDLRRWKKFETELNGKKRTGLRMRLKIGAGIPTSDQLENTRNTLNLDDIYTNYMELETQVKDGANINWKPEYYFFAIPDGALNNNTKLKQNNTWGGPFNPLN</sequence>
<evidence type="ECO:0000256" key="1">
    <source>
        <dbReference type="ARBA" id="ARBA00004442"/>
    </source>
</evidence>
<evidence type="ECO:0000313" key="8">
    <source>
        <dbReference type="EMBL" id="WEK17713.1"/>
    </source>
</evidence>
<dbReference type="Gene3D" id="1.25.40.390">
    <property type="match status" value="1"/>
</dbReference>
<dbReference type="Pfam" id="PF07980">
    <property type="entry name" value="SusD_RagB"/>
    <property type="match status" value="1"/>
</dbReference>
<feature type="domain" description="RagB/SusD" evidence="6">
    <location>
        <begin position="287"/>
        <end position="598"/>
    </location>
</feature>
<dbReference type="InterPro" id="IPR012944">
    <property type="entry name" value="SusD_RagB_dom"/>
</dbReference>
<organism evidence="8 9">
    <name type="scientific">Candidatus Pedobacter colombiensis</name>
    <dbReference type="NCBI Taxonomy" id="3121371"/>
    <lineage>
        <taxon>Bacteria</taxon>
        <taxon>Pseudomonadati</taxon>
        <taxon>Bacteroidota</taxon>
        <taxon>Sphingobacteriia</taxon>
        <taxon>Sphingobacteriales</taxon>
        <taxon>Sphingobacteriaceae</taxon>
        <taxon>Pedobacter</taxon>
    </lineage>
</organism>
<evidence type="ECO:0000256" key="4">
    <source>
        <dbReference type="ARBA" id="ARBA00023136"/>
    </source>
</evidence>
<dbReference type="InterPro" id="IPR011990">
    <property type="entry name" value="TPR-like_helical_dom_sf"/>
</dbReference>
<dbReference type="SUPFAM" id="SSF48452">
    <property type="entry name" value="TPR-like"/>
    <property type="match status" value="1"/>
</dbReference>
<evidence type="ECO:0000259" key="6">
    <source>
        <dbReference type="Pfam" id="PF07980"/>
    </source>
</evidence>
<evidence type="ECO:0000256" key="5">
    <source>
        <dbReference type="ARBA" id="ARBA00023237"/>
    </source>
</evidence>
<dbReference type="Proteomes" id="UP001214530">
    <property type="component" value="Chromosome"/>
</dbReference>
<dbReference type="PROSITE" id="PS51257">
    <property type="entry name" value="PROKAR_LIPOPROTEIN"/>
    <property type="match status" value="1"/>
</dbReference>
<evidence type="ECO:0000256" key="3">
    <source>
        <dbReference type="ARBA" id="ARBA00022729"/>
    </source>
</evidence>
<keyword evidence="3" id="KW-0732">Signal</keyword>
<protein>
    <submittedName>
        <fullName evidence="8">RagB/SusD family nutrient uptake outer membrane protein</fullName>
    </submittedName>
</protein>
<evidence type="ECO:0000259" key="7">
    <source>
        <dbReference type="Pfam" id="PF14322"/>
    </source>
</evidence>
<keyword evidence="5" id="KW-0998">Cell outer membrane</keyword>
<evidence type="ECO:0000256" key="2">
    <source>
        <dbReference type="ARBA" id="ARBA00006275"/>
    </source>
</evidence>
<dbReference type="InterPro" id="IPR033985">
    <property type="entry name" value="SusD-like_N"/>
</dbReference>
<reference evidence="8" key="1">
    <citation type="submission" date="2023-03" db="EMBL/GenBank/DDBJ databases">
        <title>Andean soil-derived lignocellulolytic bacterial consortium as a source of novel taxa and putative plastic-active enzymes.</title>
        <authorList>
            <person name="Diaz-Garcia L."/>
            <person name="Chuvochina M."/>
            <person name="Feuerriegel G."/>
            <person name="Bunk B."/>
            <person name="Sproer C."/>
            <person name="Streit W.R."/>
            <person name="Rodriguez L.M."/>
            <person name="Overmann J."/>
            <person name="Jimenez D.J."/>
        </authorList>
    </citation>
    <scope>NUCLEOTIDE SEQUENCE</scope>
    <source>
        <strain evidence="8">MAG 3858</strain>
    </source>
</reference>
<keyword evidence="4" id="KW-0472">Membrane</keyword>
<comment type="subcellular location">
    <subcellularLocation>
        <location evidence="1">Cell outer membrane</location>
    </subcellularLocation>
</comment>
<feature type="domain" description="SusD-like N-terminal" evidence="7">
    <location>
        <begin position="109"/>
        <end position="224"/>
    </location>
</feature>
<dbReference type="AlphaFoldDB" id="A0AAJ5W5X6"/>
<dbReference type="GO" id="GO:0009279">
    <property type="term" value="C:cell outer membrane"/>
    <property type="evidence" value="ECO:0007669"/>
    <property type="project" value="UniProtKB-SubCell"/>
</dbReference>
<name>A0AAJ5W5X6_9SPHI</name>
<dbReference type="EMBL" id="CP119313">
    <property type="protein sequence ID" value="WEK17713.1"/>
    <property type="molecule type" value="Genomic_DNA"/>
</dbReference>
<proteinExistence type="inferred from homology"/>
<evidence type="ECO:0000313" key="9">
    <source>
        <dbReference type="Proteomes" id="UP001214530"/>
    </source>
</evidence>
<comment type="similarity">
    <text evidence="2">Belongs to the SusD family.</text>
</comment>